<evidence type="ECO:0000256" key="1">
    <source>
        <dbReference type="ARBA" id="ARBA00006484"/>
    </source>
</evidence>
<evidence type="ECO:0000256" key="2">
    <source>
        <dbReference type="ARBA" id="ARBA00023002"/>
    </source>
</evidence>
<comment type="similarity">
    <text evidence="1">Belongs to the short-chain dehydrogenases/reductases (SDR) family.</text>
</comment>
<reference evidence="3" key="1">
    <citation type="journal article" date="2014" name="Int. J. Syst. Evol. Microbiol.">
        <title>Complete genome sequence of Corynebacterium casei LMG S-19264T (=DSM 44701T), isolated from a smear-ripened cheese.</title>
        <authorList>
            <consortium name="US DOE Joint Genome Institute (JGI-PGF)"/>
            <person name="Walter F."/>
            <person name="Albersmeier A."/>
            <person name="Kalinowski J."/>
            <person name="Ruckert C."/>
        </authorList>
    </citation>
    <scope>NUCLEOTIDE SEQUENCE</scope>
    <source>
        <strain evidence="3">KCTC 42651</strain>
    </source>
</reference>
<dbReference type="Proteomes" id="UP000630353">
    <property type="component" value="Unassembled WGS sequence"/>
</dbReference>
<dbReference type="InterPro" id="IPR036291">
    <property type="entry name" value="NAD(P)-bd_dom_sf"/>
</dbReference>
<evidence type="ECO:0008006" key="5">
    <source>
        <dbReference type="Google" id="ProtNLM"/>
    </source>
</evidence>
<dbReference type="AlphaFoldDB" id="A0A918XQQ2"/>
<dbReference type="GO" id="GO:0016491">
    <property type="term" value="F:oxidoreductase activity"/>
    <property type="evidence" value="ECO:0007669"/>
    <property type="project" value="UniProtKB-KW"/>
</dbReference>
<evidence type="ECO:0000313" key="3">
    <source>
        <dbReference type="EMBL" id="GHD47365.1"/>
    </source>
</evidence>
<accession>A0A918XQQ2</accession>
<sequence length="75" mass="8156">MKAVFNAGATSGFGMTTARRVAAAGWRTVITGRRGERLETLKSELPTPCHAAVLDVTDRKAVDARSPGCRRRSRR</sequence>
<organism evidence="3 4">
    <name type="scientific">Thalassobaculum fulvum</name>
    <dbReference type="NCBI Taxonomy" id="1633335"/>
    <lineage>
        <taxon>Bacteria</taxon>
        <taxon>Pseudomonadati</taxon>
        <taxon>Pseudomonadota</taxon>
        <taxon>Alphaproteobacteria</taxon>
        <taxon>Rhodospirillales</taxon>
        <taxon>Thalassobaculaceae</taxon>
        <taxon>Thalassobaculum</taxon>
    </lineage>
</organism>
<keyword evidence="4" id="KW-1185">Reference proteome</keyword>
<comment type="caution">
    <text evidence="3">The sequence shown here is derived from an EMBL/GenBank/DDBJ whole genome shotgun (WGS) entry which is preliminary data.</text>
</comment>
<dbReference type="Gene3D" id="3.40.50.720">
    <property type="entry name" value="NAD(P)-binding Rossmann-like Domain"/>
    <property type="match status" value="1"/>
</dbReference>
<reference evidence="3" key="2">
    <citation type="submission" date="2020-09" db="EMBL/GenBank/DDBJ databases">
        <authorList>
            <person name="Sun Q."/>
            <person name="Kim S."/>
        </authorList>
    </citation>
    <scope>NUCLEOTIDE SEQUENCE</scope>
    <source>
        <strain evidence="3">KCTC 42651</strain>
    </source>
</reference>
<proteinExistence type="inferred from homology"/>
<dbReference type="EMBL" id="BMZS01000003">
    <property type="protein sequence ID" value="GHD47365.1"/>
    <property type="molecule type" value="Genomic_DNA"/>
</dbReference>
<keyword evidence="2" id="KW-0560">Oxidoreductase</keyword>
<dbReference type="PANTHER" id="PTHR44196">
    <property type="entry name" value="DEHYDROGENASE/REDUCTASE SDR FAMILY MEMBER 7B"/>
    <property type="match status" value="1"/>
</dbReference>
<dbReference type="PANTHER" id="PTHR44196:SF1">
    <property type="entry name" value="DEHYDROGENASE_REDUCTASE SDR FAMILY MEMBER 7B"/>
    <property type="match status" value="1"/>
</dbReference>
<dbReference type="Pfam" id="PF00106">
    <property type="entry name" value="adh_short"/>
    <property type="match status" value="1"/>
</dbReference>
<name>A0A918XQQ2_9PROT</name>
<gene>
    <name evidence="3" type="ORF">GCM10017083_17670</name>
</gene>
<protein>
    <recommendedName>
        <fullName evidence="5">Short chain dehydrogenase</fullName>
    </recommendedName>
</protein>
<dbReference type="SUPFAM" id="SSF51735">
    <property type="entry name" value="NAD(P)-binding Rossmann-fold domains"/>
    <property type="match status" value="1"/>
</dbReference>
<evidence type="ECO:0000313" key="4">
    <source>
        <dbReference type="Proteomes" id="UP000630353"/>
    </source>
</evidence>
<dbReference type="InterPro" id="IPR002347">
    <property type="entry name" value="SDR_fam"/>
</dbReference>
<dbReference type="GO" id="GO:0016020">
    <property type="term" value="C:membrane"/>
    <property type="evidence" value="ECO:0007669"/>
    <property type="project" value="TreeGrafter"/>
</dbReference>